<dbReference type="AlphaFoldDB" id="A0A068VAA4"/>
<evidence type="ECO:0000256" key="1">
    <source>
        <dbReference type="ARBA" id="ARBA00022884"/>
    </source>
</evidence>
<gene>
    <name evidence="4" type="ORF">GSCOC_T00001432001</name>
</gene>
<name>A0A068VAA4_COFCA</name>
<organism evidence="4 5">
    <name type="scientific">Coffea canephora</name>
    <name type="common">Robusta coffee</name>
    <dbReference type="NCBI Taxonomy" id="49390"/>
    <lineage>
        <taxon>Eukaryota</taxon>
        <taxon>Viridiplantae</taxon>
        <taxon>Streptophyta</taxon>
        <taxon>Embryophyta</taxon>
        <taxon>Tracheophyta</taxon>
        <taxon>Spermatophyta</taxon>
        <taxon>Magnoliopsida</taxon>
        <taxon>eudicotyledons</taxon>
        <taxon>Gunneridae</taxon>
        <taxon>Pentapetalae</taxon>
        <taxon>asterids</taxon>
        <taxon>lamiids</taxon>
        <taxon>Gentianales</taxon>
        <taxon>Rubiaceae</taxon>
        <taxon>Ixoroideae</taxon>
        <taxon>Gardenieae complex</taxon>
        <taxon>Bertiereae - Coffeeae clade</taxon>
        <taxon>Coffeeae</taxon>
        <taxon>Coffea</taxon>
    </lineage>
</organism>
<dbReference type="STRING" id="49390.A0A068VAA4"/>
<dbReference type="PhylomeDB" id="A0A068VAA4"/>
<proteinExistence type="predicted"/>
<protein>
    <recommendedName>
        <fullName evidence="3">RRM domain-containing protein</fullName>
    </recommendedName>
</protein>
<evidence type="ECO:0000313" key="4">
    <source>
        <dbReference type="EMBL" id="CDP17700.1"/>
    </source>
</evidence>
<dbReference type="Gene3D" id="3.30.70.330">
    <property type="match status" value="1"/>
</dbReference>
<feature type="domain" description="RRM" evidence="3">
    <location>
        <begin position="38"/>
        <end position="92"/>
    </location>
</feature>
<keyword evidence="5" id="KW-1185">Reference proteome</keyword>
<dbReference type="CDD" id="cd00590">
    <property type="entry name" value="RRM_SF"/>
    <property type="match status" value="1"/>
</dbReference>
<reference evidence="5" key="1">
    <citation type="journal article" date="2014" name="Science">
        <title>The coffee genome provides insight into the convergent evolution of caffeine biosynthesis.</title>
        <authorList>
            <person name="Denoeud F."/>
            <person name="Carretero-Paulet L."/>
            <person name="Dereeper A."/>
            <person name="Droc G."/>
            <person name="Guyot R."/>
            <person name="Pietrella M."/>
            <person name="Zheng C."/>
            <person name="Alberti A."/>
            <person name="Anthony F."/>
            <person name="Aprea G."/>
            <person name="Aury J.M."/>
            <person name="Bento P."/>
            <person name="Bernard M."/>
            <person name="Bocs S."/>
            <person name="Campa C."/>
            <person name="Cenci A."/>
            <person name="Combes M.C."/>
            <person name="Crouzillat D."/>
            <person name="Da Silva C."/>
            <person name="Daddiego L."/>
            <person name="De Bellis F."/>
            <person name="Dussert S."/>
            <person name="Garsmeur O."/>
            <person name="Gayraud T."/>
            <person name="Guignon V."/>
            <person name="Jahn K."/>
            <person name="Jamilloux V."/>
            <person name="Joet T."/>
            <person name="Labadie K."/>
            <person name="Lan T."/>
            <person name="Leclercq J."/>
            <person name="Lepelley M."/>
            <person name="Leroy T."/>
            <person name="Li L.T."/>
            <person name="Librado P."/>
            <person name="Lopez L."/>
            <person name="Munoz A."/>
            <person name="Noel B."/>
            <person name="Pallavicini A."/>
            <person name="Perrotta G."/>
            <person name="Poncet V."/>
            <person name="Pot D."/>
            <person name="Priyono X."/>
            <person name="Rigoreau M."/>
            <person name="Rouard M."/>
            <person name="Rozas J."/>
            <person name="Tranchant-Dubreuil C."/>
            <person name="VanBuren R."/>
            <person name="Zhang Q."/>
            <person name="Andrade A.C."/>
            <person name="Argout X."/>
            <person name="Bertrand B."/>
            <person name="de Kochko A."/>
            <person name="Graziosi G."/>
            <person name="Henry R.J."/>
            <person name="Jayarama X."/>
            <person name="Ming R."/>
            <person name="Nagai C."/>
            <person name="Rounsley S."/>
            <person name="Sankoff D."/>
            <person name="Giuliano G."/>
            <person name="Albert V.A."/>
            <person name="Wincker P."/>
            <person name="Lashermes P."/>
        </authorList>
    </citation>
    <scope>NUCLEOTIDE SEQUENCE [LARGE SCALE GENOMIC DNA]</scope>
    <source>
        <strain evidence="5">cv. DH200-94</strain>
    </source>
</reference>
<dbReference type="PROSITE" id="PS50102">
    <property type="entry name" value="RRM"/>
    <property type="match status" value="1"/>
</dbReference>
<dbReference type="GO" id="GO:0003729">
    <property type="term" value="F:mRNA binding"/>
    <property type="evidence" value="ECO:0007669"/>
    <property type="project" value="TreeGrafter"/>
</dbReference>
<dbReference type="Proteomes" id="UP000295252">
    <property type="component" value="Chromosome II"/>
</dbReference>
<dbReference type="InterPro" id="IPR000504">
    <property type="entry name" value="RRM_dom"/>
</dbReference>
<dbReference type="InParanoid" id="A0A068VAA4"/>
<dbReference type="GO" id="GO:1901259">
    <property type="term" value="P:chloroplast rRNA processing"/>
    <property type="evidence" value="ECO:0007669"/>
    <property type="project" value="TreeGrafter"/>
</dbReference>
<evidence type="ECO:0000313" key="5">
    <source>
        <dbReference type="Proteomes" id="UP000295252"/>
    </source>
</evidence>
<dbReference type="Pfam" id="PF00076">
    <property type="entry name" value="RRM_1"/>
    <property type="match status" value="1"/>
</dbReference>
<sequence length="92" mass="9939">MAAIEAAAFSVLSSSFPLPSTSPKCSLHFLNFPFPPKRKLFLLNLPWSFTVPDIKNLFAECGTVTDVEVVKAGALHFVIMASGEEAQAAIKK</sequence>
<dbReference type="Gramene" id="CDP17700">
    <property type="protein sequence ID" value="CDP17700"/>
    <property type="gene ID" value="GSCOC_T00001432001"/>
</dbReference>
<dbReference type="InterPro" id="IPR035979">
    <property type="entry name" value="RBD_domain_sf"/>
</dbReference>
<dbReference type="InterPro" id="IPR012677">
    <property type="entry name" value="Nucleotide-bd_a/b_plait_sf"/>
</dbReference>
<dbReference type="PANTHER" id="PTHR48025">
    <property type="entry name" value="OS02G0815200 PROTEIN"/>
    <property type="match status" value="1"/>
</dbReference>
<accession>A0A068VAA4</accession>
<keyword evidence="1 2" id="KW-0694">RNA-binding</keyword>
<evidence type="ECO:0000259" key="3">
    <source>
        <dbReference type="PROSITE" id="PS50102"/>
    </source>
</evidence>
<dbReference type="EMBL" id="HG739257">
    <property type="protein sequence ID" value="CDP17700.1"/>
    <property type="molecule type" value="Genomic_DNA"/>
</dbReference>
<dbReference type="InterPro" id="IPR050502">
    <property type="entry name" value="Euk_RNA-bind_prot"/>
</dbReference>
<dbReference type="SUPFAM" id="SSF54928">
    <property type="entry name" value="RNA-binding domain, RBD"/>
    <property type="match status" value="1"/>
</dbReference>
<dbReference type="PANTHER" id="PTHR48025:SF6">
    <property type="entry name" value="RRM DOMAIN-CONTAINING PROTEIN"/>
    <property type="match status" value="1"/>
</dbReference>
<dbReference type="GO" id="GO:0009535">
    <property type="term" value="C:chloroplast thylakoid membrane"/>
    <property type="evidence" value="ECO:0007669"/>
    <property type="project" value="TreeGrafter"/>
</dbReference>
<evidence type="ECO:0000256" key="2">
    <source>
        <dbReference type="PROSITE-ProRule" id="PRU00176"/>
    </source>
</evidence>